<protein>
    <recommendedName>
        <fullName evidence="1">MICOS complex subunit</fullName>
    </recommendedName>
</protein>
<gene>
    <name evidence="4" type="ORF">B0T21DRAFT_292698</name>
</gene>
<evidence type="ECO:0000256" key="2">
    <source>
        <dbReference type="SAM" id="MobiDB-lite"/>
    </source>
</evidence>
<feature type="region of interest" description="Disordered" evidence="2">
    <location>
        <begin position="30"/>
        <end position="95"/>
    </location>
</feature>
<dbReference type="PANTHER" id="PTHR28268">
    <property type="entry name" value="MICOS SUBUNIT MIC26"/>
    <property type="match status" value="1"/>
</dbReference>
<keyword evidence="1" id="KW-0472">Membrane</keyword>
<dbReference type="GO" id="GO:0044284">
    <property type="term" value="C:mitochondrial crista junction"/>
    <property type="evidence" value="ECO:0007669"/>
    <property type="project" value="TreeGrafter"/>
</dbReference>
<name>A0AA40B7Q8_9PEZI</name>
<evidence type="ECO:0000313" key="5">
    <source>
        <dbReference type="Proteomes" id="UP001172159"/>
    </source>
</evidence>
<dbReference type="AlphaFoldDB" id="A0AA40B7Q8"/>
<keyword evidence="1" id="KW-0999">Mitochondrion inner membrane</keyword>
<comment type="function">
    <text evidence="1">Component of the MICOS complex, a large protein complex of the mitochondrial inner membrane that plays crucial roles in the maintenance of crista junctions, inner membrane architecture, and formation of contact sites to the outer membrane.</text>
</comment>
<dbReference type="GO" id="GO:0061617">
    <property type="term" value="C:MICOS complex"/>
    <property type="evidence" value="ECO:0007669"/>
    <property type="project" value="UniProtKB-UniRule"/>
</dbReference>
<dbReference type="Pfam" id="PF09769">
    <property type="entry name" value="ApoO"/>
    <property type="match status" value="1"/>
</dbReference>
<feature type="chain" id="PRO_5041351233" description="MICOS complex subunit" evidence="3">
    <location>
        <begin position="33"/>
        <end position="263"/>
    </location>
</feature>
<accession>A0AA40B7Q8</accession>
<dbReference type="PANTHER" id="PTHR28268:SF1">
    <property type="entry name" value="MICOS SUBUNIT MIC26"/>
    <property type="match status" value="1"/>
</dbReference>
<dbReference type="EMBL" id="JAUKTV010000009">
    <property type="protein sequence ID" value="KAK0729191.1"/>
    <property type="molecule type" value="Genomic_DNA"/>
</dbReference>
<dbReference type="GO" id="GO:0042407">
    <property type="term" value="P:cristae formation"/>
    <property type="evidence" value="ECO:0007669"/>
    <property type="project" value="InterPro"/>
</dbReference>
<organism evidence="4 5">
    <name type="scientific">Apiosordaria backusii</name>
    <dbReference type="NCBI Taxonomy" id="314023"/>
    <lineage>
        <taxon>Eukaryota</taxon>
        <taxon>Fungi</taxon>
        <taxon>Dikarya</taxon>
        <taxon>Ascomycota</taxon>
        <taxon>Pezizomycotina</taxon>
        <taxon>Sordariomycetes</taxon>
        <taxon>Sordariomycetidae</taxon>
        <taxon>Sordariales</taxon>
        <taxon>Lasiosphaeriaceae</taxon>
        <taxon>Apiosordaria</taxon>
    </lineage>
</organism>
<feature type="signal peptide" evidence="3">
    <location>
        <begin position="1"/>
        <end position="32"/>
    </location>
</feature>
<evidence type="ECO:0000256" key="3">
    <source>
        <dbReference type="SAM" id="SignalP"/>
    </source>
</evidence>
<feature type="compositionally biased region" description="Polar residues" evidence="2">
    <location>
        <begin position="77"/>
        <end position="88"/>
    </location>
</feature>
<evidence type="ECO:0000313" key="4">
    <source>
        <dbReference type="EMBL" id="KAK0729191.1"/>
    </source>
</evidence>
<feature type="compositionally biased region" description="Pro residues" evidence="2">
    <location>
        <begin position="61"/>
        <end position="71"/>
    </location>
</feature>
<keyword evidence="5" id="KW-1185">Reference proteome</keyword>
<evidence type="ECO:0000256" key="1">
    <source>
        <dbReference type="RuleBase" id="RU363021"/>
    </source>
</evidence>
<proteinExistence type="predicted"/>
<keyword evidence="1" id="KW-0496">Mitochondrion</keyword>
<dbReference type="InterPro" id="IPR033181">
    <property type="entry name" value="Mic26_fungi"/>
</dbReference>
<dbReference type="Proteomes" id="UP001172159">
    <property type="component" value="Unassembled WGS sequence"/>
</dbReference>
<keyword evidence="3" id="KW-0732">Signal</keyword>
<reference evidence="4" key="1">
    <citation type="submission" date="2023-06" db="EMBL/GenBank/DDBJ databases">
        <title>Genome-scale phylogeny and comparative genomics of the fungal order Sordariales.</title>
        <authorList>
            <consortium name="Lawrence Berkeley National Laboratory"/>
            <person name="Hensen N."/>
            <person name="Bonometti L."/>
            <person name="Westerberg I."/>
            <person name="Brannstrom I.O."/>
            <person name="Guillou S."/>
            <person name="Cros-Aarteil S."/>
            <person name="Calhoun S."/>
            <person name="Haridas S."/>
            <person name="Kuo A."/>
            <person name="Mondo S."/>
            <person name="Pangilinan J."/>
            <person name="Riley R."/>
            <person name="Labutti K."/>
            <person name="Andreopoulos B."/>
            <person name="Lipzen A."/>
            <person name="Chen C."/>
            <person name="Yanf M."/>
            <person name="Daum C."/>
            <person name="Ng V."/>
            <person name="Clum A."/>
            <person name="Steindorff A."/>
            <person name="Ohm R."/>
            <person name="Martin F."/>
            <person name="Silar P."/>
            <person name="Natvig D."/>
            <person name="Lalanne C."/>
            <person name="Gautier V."/>
            <person name="Ament-Velasquez S.L."/>
            <person name="Kruys A."/>
            <person name="Hutchinson M.I."/>
            <person name="Powell A.J."/>
            <person name="Barry K."/>
            <person name="Miller A.N."/>
            <person name="Grigoriev I.V."/>
            <person name="Debuchy R."/>
            <person name="Gladieux P."/>
            <person name="Thoren M.H."/>
            <person name="Johannesson H."/>
        </authorList>
    </citation>
    <scope>NUCLEOTIDE SEQUENCE</scope>
    <source>
        <strain evidence="4">CBS 540.89</strain>
    </source>
</reference>
<comment type="caution">
    <text evidence="4">The sequence shown here is derived from an EMBL/GenBank/DDBJ whole genome shotgun (WGS) entry which is preliminary data.</text>
</comment>
<comment type="subunit">
    <text evidence="1">Component of the mitochondrial contact site and cristae organizing system (MICOS) complex.</text>
</comment>
<dbReference type="InterPro" id="IPR019166">
    <property type="entry name" value="MIC26/MIC27"/>
</dbReference>
<sequence length="263" mass="28802">MAARLLFQRRAAPLTAAVLVGSIAFSPAVAHAEPPNGRQFPRKPIYDDDLEDLLPTSKTLPTPPPTKPAEPTPSTSLITLPSEPTTTPRAKKETPTDLLASRIRLARLYLYHHACHLEDLINSSLSRAFDLEQSFTSTISNLAPDRSSGEKLMPGVIYVLVAGMAGSIIARNRNVLLRTATPLALGIGAAWTVLPVTMTNVSELLWYYEKKVPAVAEAHLQVREGVEKGVYMAKVHSELAQRKIEEGVREVREAVEGWVRKGK</sequence>
<comment type="subcellular location">
    <subcellularLocation>
        <location evidence="1">Mitochondrion inner membrane</location>
    </subcellularLocation>
</comment>